<accession>A0A401TL18</accession>
<organism evidence="2 3">
    <name type="scientific">Chiloscyllium punctatum</name>
    <name type="common">Brownbanded bambooshark</name>
    <name type="synonym">Hemiscyllium punctatum</name>
    <dbReference type="NCBI Taxonomy" id="137246"/>
    <lineage>
        <taxon>Eukaryota</taxon>
        <taxon>Metazoa</taxon>
        <taxon>Chordata</taxon>
        <taxon>Craniata</taxon>
        <taxon>Vertebrata</taxon>
        <taxon>Chondrichthyes</taxon>
        <taxon>Elasmobranchii</taxon>
        <taxon>Galeomorphii</taxon>
        <taxon>Galeoidea</taxon>
        <taxon>Orectolobiformes</taxon>
        <taxon>Hemiscylliidae</taxon>
        <taxon>Chiloscyllium</taxon>
    </lineage>
</organism>
<feature type="non-terminal residue" evidence="2">
    <location>
        <position position="180"/>
    </location>
</feature>
<feature type="region of interest" description="Disordered" evidence="1">
    <location>
        <begin position="132"/>
        <end position="157"/>
    </location>
</feature>
<evidence type="ECO:0000313" key="3">
    <source>
        <dbReference type="Proteomes" id="UP000287033"/>
    </source>
</evidence>
<reference evidence="2 3" key="1">
    <citation type="journal article" date="2018" name="Nat. Ecol. Evol.">
        <title>Shark genomes provide insights into elasmobranch evolution and the origin of vertebrates.</title>
        <authorList>
            <person name="Hara Y"/>
            <person name="Yamaguchi K"/>
            <person name="Onimaru K"/>
            <person name="Kadota M"/>
            <person name="Koyanagi M"/>
            <person name="Keeley SD"/>
            <person name="Tatsumi K"/>
            <person name="Tanaka K"/>
            <person name="Motone F"/>
            <person name="Kageyama Y"/>
            <person name="Nozu R"/>
            <person name="Adachi N"/>
            <person name="Nishimura O"/>
            <person name="Nakagawa R"/>
            <person name="Tanegashima C"/>
            <person name="Kiyatake I"/>
            <person name="Matsumoto R"/>
            <person name="Murakumo K"/>
            <person name="Nishida K"/>
            <person name="Terakita A"/>
            <person name="Kuratani S"/>
            <person name="Sato K"/>
            <person name="Hyodo S Kuraku.S."/>
        </authorList>
    </citation>
    <scope>NUCLEOTIDE SEQUENCE [LARGE SCALE GENOMIC DNA]</scope>
</reference>
<dbReference type="EMBL" id="BEZZ01104012">
    <property type="protein sequence ID" value="GCC43355.1"/>
    <property type="molecule type" value="Genomic_DNA"/>
</dbReference>
<sequence>MPCPCSGELTPGSESRPFPEIPDPGGAFPVEGPSMRAGTPSSAGSASSTGSEGSPPWARAVLLSRDAREPTTPPAPTPSPSPGDEGSPGGELEVGGASPDEVVLDPVEAEFLQSDVWHQNWAFVPIGTIMEGAEGESPPHPPLPMDYEASEGGAGTDGILTDGAGTDGILTDGADTDGIL</sequence>
<protein>
    <submittedName>
        <fullName evidence="2">Uncharacterized protein</fullName>
    </submittedName>
</protein>
<comment type="caution">
    <text evidence="2">The sequence shown here is derived from an EMBL/GenBank/DDBJ whole genome shotgun (WGS) entry which is preliminary data.</text>
</comment>
<feature type="region of interest" description="Disordered" evidence="1">
    <location>
        <begin position="1"/>
        <end position="100"/>
    </location>
</feature>
<keyword evidence="3" id="KW-1185">Reference proteome</keyword>
<dbReference type="Proteomes" id="UP000287033">
    <property type="component" value="Unassembled WGS sequence"/>
</dbReference>
<evidence type="ECO:0000313" key="2">
    <source>
        <dbReference type="EMBL" id="GCC43355.1"/>
    </source>
</evidence>
<name>A0A401TL18_CHIPU</name>
<proteinExistence type="predicted"/>
<evidence type="ECO:0000256" key="1">
    <source>
        <dbReference type="SAM" id="MobiDB-lite"/>
    </source>
</evidence>
<dbReference type="OrthoDB" id="2157641at2759"/>
<feature type="compositionally biased region" description="Pro residues" evidence="1">
    <location>
        <begin position="71"/>
        <end position="81"/>
    </location>
</feature>
<feature type="compositionally biased region" description="Low complexity" evidence="1">
    <location>
        <begin position="37"/>
        <end position="56"/>
    </location>
</feature>
<dbReference type="AlphaFoldDB" id="A0A401TL18"/>
<gene>
    <name evidence="2" type="ORF">chiPu_0027449</name>
</gene>